<dbReference type="EMBL" id="JAIWYP010000013">
    <property type="protein sequence ID" value="KAH3720208.1"/>
    <property type="molecule type" value="Genomic_DNA"/>
</dbReference>
<gene>
    <name evidence="1" type="ORF">DPMN_063104</name>
</gene>
<dbReference type="Proteomes" id="UP000828390">
    <property type="component" value="Unassembled WGS sequence"/>
</dbReference>
<accession>A0A9D4CB00</accession>
<organism evidence="1 2">
    <name type="scientific">Dreissena polymorpha</name>
    <name type="common">Zebra mussel</name>
    <name type="synonym">Mytilus polymorpha</name>
    <dbReference type="NCBI Taxonomy" id="45954"/>
    <lineage>
        <taxon>Eukaryota</taxon>
        <taxon>Metazoa</taxon>
        <taxon>Spiralia</taxon>
        <taxon>Lophotrochozoa</taxon>
        <taxon>Mollusca</taxon>
        <taxon>Bivalvia</taxon>
        <taxon>Autobranchia</taxon>
        <taxon>Heteroconchia</taxon>
        <taxon>Euheterodonta</taxon>
        <taxon>Imparidentia</taxon>
        <taxon>Neoheterodontei</taxon>
        <taxon>Myida</taxon>
        <taxon>Dreissenoidea</taxon>
        <taxon>Dreissenidae</taxon>
        <taxon>Dreissena</taxon>
    </lineage>
</organism>
<keyword evidence="2" id="KW-1185">Reference proteome</keyword>
<name>A0A9D4CB00_DREPO</name>
<reference evidence="1" key="2">
    <citation type="submission" date="2020-11" db="EMBL/GenBank/DDBJ databases">
        <authorList>
            <person name="McCartney M.A."/>
            <person name="Auch B."/>
            <person name="Kono T."/>
            <person name="Mallez S."/>
            <person name="Becker A."/>
            <person name="Gohl D.M."/>
            <person name="Silverstein K.A.T."/>
            <person name="Koren S."/>
            <person name="Bechman K.B."/>
            <person name="Herman A."/>
            <person name="Abrahante J.E."/>
            <person name="Garbe J."/>
        </authorList>
    </citation>
    <scope>NUCLEOTIDE SEQUENCE</scope>
    <source>
        <strain evidence="1">Duluth1</strain>
        <tissue evidence="1">Whole animal</tissue>
    </source>
</reference>
<reference evidence="1" key="1">
    <citation type="journal article" date="2019" name="bioRxiv">
        <title>The Genome of the Zebra Mussel, Dreissena polymorpha: A Resource for Invasive Species Research.</title>
        <authorList>
            <person name="McCartney M.A."/>
            <person name="Auch B."/>
            <person name="Kono T."/>
            <person name="Mallez S."/>
            <person name="Zhang Y."/>
            <person name="Obille A."/>
            <person name="Becker A."/>
            <person name="Abrahante J.E."/>
            <person name="Garbe J."/>
            <person name="Badalamenti J.P."/>
            <person name="Herman A."/>
            <person name="Mangelson H."/>
            <person name="Liachko I."/>
            <person name="Sullivan S."/>
            <person name="Sone E.D."/>
            <person name="Koren S."/>
            <person name="Silverstein K.A.T."/>
            <person name="Beckman K.B."/>
            <person name="Gohl D.M."/>
        </authorList>
    </citation>
    <scope>NUCLEOTIDE SEQUENCE</scope>
    <source>
        <strain evidence="1">Duluth1</strain>
        <tissue evidence="1">Whole animal</tissue>
    </source>
</reference>
<protein>
    <submittedName>
        <fullName evidence="1">Uncharacterized protein</fullName>
    </submittedName>
</protein>
<evidence type="ECO:0000313" key="1">
    <source>
        <dbReference type="EMBL" id="KAH3720208.1"/>
    </source>
</evidence>
<comment type="caution">
    <text evidence="1">The sequence shown here is derived from an EMBL/GenBank/DDBJ whole genome shotgun (WGS) entry which is preliminary data.</text>
</comment>
<dbReference type="AlphaFoldDB" id="A0A9D4CB00"/>
<evidence type="ECO:0000313" key="2">
    <source>
        <dbReference type="Proteomes" id="UP000828390"/>
    </source>
</evidence>
<proteinExistence type="predicted"/>
<sequence length="59" mass="6598">MGNALRVIVCNKLSPLFFSAQAQGLLCEESGSYGNNVKYCGYCNHHYKKLVCIEDRVDP</sequence>